<protein>
    <recommendedName>
        <fullName evidence="4">Lipoprotein</fullName>
    </recommendedName>
</protein>
<dbReference type="HOGENOM" id="CLU_2682695_0_0_6"/>
<dbReference type="AlphaFoldDB" id="D0L0I7"/>
<sequence length="74" mass="6978">MSTPSCKLCLCGFLLLIASGLASCAVVSTTASVVGTTVSTAVSVTGSAVRIGADAASAGVHAVTSSSDDSNGAN</sequence>
<keyword evidence="3" id="KW-1185">Reference proteome</keyword>
<proteinExistence type="predicted"/>
<evidence type="ECO:0000313" key="3">
    <source>
        <dbReference type="Proteomes" id="UP000009102"/>
    </source>
</evidence>
<evidence type="ECO:0000256" key="1">
    <source>
        <dbReference type="SAM" id="SignalP"/>
    </source>
</evidence>
<accession>D0L0I7</accession>
<gene>
    <name evidence="2" type="ordered locus">Hneap_1376</name>
</gene>
<dbReference type="PROSITE" id="PS51257">
    <property type="entry name" value="PROKAR_LIPOPROTEIN"/>
    <property type="match status" value="1"/>
</dbReference>
<dbReference type="Proteomes" id="UP000009102">
    <property type="component" value="Chromosome"/>
</dbReference>
<evidence type="ECO:0008006" key="4">
    <source>
        <dbReference type="Google" id="ProtNLM"/>
    </source>
</evidence>
<dbReference type="EMBL" id="CP001801">
    <property type="protein sequence ID" value="ACX96210.1"/>
    <property type="molecule type" value="Genomic_DNA"/>
</dbReference>
<dbReference type="STRING" id="555778.Hneap_1376"/>
<name>D0L0I7_HALNC</name>
<organism evidence="2 3">
    <name type="scientific">Halothiobacillus neapolitanus (strain ATCC 23641 / DSM 15147 / CIP 104769 / NCIMB 8539 / c2)</name>
    <name type="common">Thiobacillus neapolitanus</name>
    <dbReference type="NCBI Taxonomy" id="555778"/>
    <lineage>
        <taxon>Bacteria</taxon>
        <taxon>Pseudomonadati</taxon>
        <taxon>Pseudomonadota</taxon>
        <taxon>Gammaproteobacteria</taxon>
        <taxon>Chromatiales</taxon>
        <taxon>Halothiobacillaceae</taxon>
        <taxon>Halothiobacillus</taxon>
    </lineage>
</organism>
<reference evidence="2 3" key="1">
    <citation type="submission" date="2009-10" db="EMBL/GenBank/DDBJ databases">
        <title>Complete sequence of Halothiobacillus neapolitanus c2.</title>
        <authorList>
            <consortium name="US DOE Joint Genome Institute"/>
            <person name="Lucas S."/>
            <person name="Copeland A."/>
            <person name="Lapidus A."/>
            <person name="Glavina del Rio T."/>
            <person name="Tice H."/>
            <person name="Bruce D."/>
            <person name="Goodwin L."/>
            <person name="Pitluck S."/>
            <person name="Davenport K."/>
            <person name="Brettin T."/>
            <person name="Detter J.C."/>
            <person name="Han C."/>
            <person name="Tapia R."/>
            <person name="Larimer F."/>
            <person name="Land M."/>
            <person name="Hauser L."/>
            <person name="Kyrpides N."/>
            <person name="Mikhailova N."/>
            <person name="Kerfeld C."/>
            <person name="Cannon G."/>
            <person name="Heinhort S."/>
        </authorList>
    </citation>
    <scope>NUCLEOTIDE SEQUENCE [LARGE SCALE GENOMIC DNA]</scope>
    <source>
        <strain evidence="3">ATCC 23641 / c2</strain>
    </source>
</reference>
<feature type="chain" id="PRO_5003009676" description="Lipoprotein" evidence="1">
    <location>
        <begin position="25"/>
        <end position="74"/>
    </location>
</feature>
<feature type="signal peptide" evidence="1">
    <location>
        <begin position="1"/>
        <end position="24"/>
    </location>
</feature>
<evidence type="ECO:0000313" key="2">
    <source>
        <dbReference type="EMBL" id="ACX96210.1"/>
    </source>
</evidence>
<keyword evidence="1" id="KW-0732">Signal</keyword>
<dbReference type="KEGG" id="hna:Hneap_1376"/>